<dbReference type="SUPFAM" id="SSF52540">
    <property type="entry name" value="P-loop containing nucleoside triphosphate hydrolases"/>
    <property type="match status" value="1"/>
</dbReference>
<protein>
    <recommendedName>
        <fullName evidence="3">Uridine kinase</fullName>
    </recommendedName>
</protein>
<dbReference type="Gene3D" id="3.40.50.300">
    <property type="entry name" value="P-loop containing nucleotide triphosphate hydrolases"/>
    <property type="match status" value="1"/>
</dbReference>
<name>A0ABP4SXU4_9ACTN</name>
<sequence length="207" mass="22647">MAEQVAALPHEGVVKVGVDGVDGAGKTVFAGELADAISGRPVIRAGVDGFHQPRSVRYRRGRTSPEGYFRDSYDYPALHAALLDPLSTGGDRKYRRAMFDHVADRPVEVPVEQAAPDAVLVFDGIFLHRPELAGYWDYSIFLDVQFAASFARMAGRDGSNPHPDAPANQRYVRGQMLYLATCRPATLASIVIDNSDLDCPRVVRCQT</sequence>
<gene>
    <name evidence="1" type="ORF">GCM10009765_30270</name>
</gene>
<comment type="caution">
    <text evidence="1">The sequence shown here is derived from an EMBL/GenBank/DDBJ whole genome shotgun (WGS) entry which is preliminary data.</text>
</comment>
<evidence type="ECO:0008006" key="3">
    <source>
        <dbReference type="Google" id="ProtNLM"/>
    </source>
</evidence>
<keyword evidence="2" id="KW-1185">Reference proteome</keyword>
<accession>A0ABP4SXU4</accession>
<proteinExistence type="predicted"/>
<evidence type="ECO:0000313" key="2">
    <source>
        <dbReference type="Proteomes" id="UP001500618"/>
    </source>
</evidence>
<dbReference type="InterPro" id="IPR027417">
    <property type="entry name" value="P-loop_NTPase"/>
</dbReference>
<dbReference type="EMBL" id="BAAANY010000009">
    <property type="protein sequence ID" value="GAA1678981.1"/>
    <property type="molecule type" value="Genomic_DNA"/>
</dbReference>
<evidence type="ECO:0000313" key="1">
    <source>
        <dbReference type="EMBL" id="GAA1678981.1"/>
    </source>
</evidence>
<organism evidence="1 2">
    <name type="scientific">Fodinicola feengrottensis</name>
    <dbReference type="NCBI Taxonomy" id="435914"/>
    <lineage>
        <taxon>Bacteria</taxon>
        <taxon>Bacillati</taxon>
        <taxon>Actinomycetota</taxon>
        <taxon>Actinomycetes</taxon>
        <taxon>Mycobacteriales</taxon>
        <taxon>Fodinicola</taxon>
    </lineage>
</organism>
<reference evidence="2" key="1">
    <citation type="journal article" date="2019" name="Int. J. Syst. Evol. Microbiol.">
        <title>The Global Catalogue of Microorganisms (GCM) 10K type strain sequencing project: providing services to taxonomists for standard genome sequencing and annotation.</title>
        <authorList>
            <consortium name="The Broad Institute Genomics Platform"/>
            <consortium name="The Broad Institute Genome Sequencing Center for Infectious Disease"/>
            <person name="Wu L."/>
            <person name="Ma J."/>
        </authorList>
    </citation>
    <scope>NUCLEOTIDE SEQUENCE [LARGE SCALE GENOMIC DNA]</scope>
    <source>
        <strain evidence="2">JCM 14718</strain>
    </source>
</reference>
<dbReference type="Proteomes" id="UP001500618">
    <property type="component" value="Unassembled WGS sequence"/>
</dbReference>